<dbReference type="RefSeq" id="XP_040739298.1">
    <property type="nucleotide sequence ID" value="XM_040883850.1"/>
</dbReference>
<evidence type="ECO:0000313" key="3">
    <source>
        <dbReference type="Proteomes" id="UP000193922"/>
    </source>
</evidence>
<dbReference type="AlphaFoldDB" id="A0A1Y1VU95"/>
<dbReference type="Proteomes" id="UP000193922">
    <property type="component" value="Unassembled WGS sequence"/>
</dbReference>
<evidence type="ECO:0000313" key="2">
    <source>
        <dbReference type="EMBL" id="ORX64575.1"/>
    </source>
</evidence>
<sequence length="201" mass="21800">MTKDLATCMAGTQKCMIWILRVRRRYTCSRPVIAHYVSAESTGAVPIDLLALGPGRKSLKMPVHVFMESGTHMLLCTTPVWSRQGLVSATAPMGTEQLPLLNDTHACTGKHSDAAAFAFLLWDLLCKSAREERENTRSSPPCRRLSRMRAASGPSPRQFCAGSNQERLQSGGGAPAIFAVHGLPAIPPPFSLLSRNESSPL</sequence>
<comment type="caution">
    <text evidence="2">The sequence shown here is derived from an EMBL/GenBank/DDBJ whole genome shotgun (WGS) entry which is preliminary data.</text>
</comment>
<evidence type="ECO:0000256" key="1">
    <source>
        <dbReference type="SAM" id="MobiDB-lite"/>
    </source>
</evidence>
<organism evidence="2 3">
    <name type="scientific">Linderina pennispora</name>
    <dbReference type="NCBI Taxonomy" id="61395"/>
    <lineage>
        <taxon>Eukaryota</taxon>
        <taxon>Fungi</taxon>
        <taxon>Fungi incertae sedis</taxon>
        <taxon>Zoopagomycota</taxon>
        <taxon>Kickxellomycotina</taxon>
        <taxon>Kickxellomycetes</taxon>
        <taxon>Kickxellales</taxon>
        <taxon>Kickxellaceae</taxon>
        <taxon>Linderina</taxon>
    </lineage>
</organism>
<dbReference type="EMBL" id="MCFD01000083">
    <property type="protein sequence ID" value="ORX64575.1"/>
    <property type="molecule type" value="Genomic_DNA"/>
</dbReference>
<reference evidence="2 3" key="1">
    <citation type="submission" date="2016-07" db="EMBL/GenBank/DDBJ databases">
        <title>Pervasive Adenine N6-methylation of Active Genes in Fungi.</title>
        <authorList>
            <consortium name="DOE Joint Genome Institute"/>
            <person name="Mondo S.J."/>
            <person name="Dannebaum R.O."/>
            <person name="Kuo R.C."/>
            <person name="Labutti K."/>
            <person name="Haridas S."/>
            <person name="Kuo A."/>
            <person name="Salamov A."/>
            <person name="Ahrendt S.R."/>
            <person name="Lipzen A."/>
            <person name="Sullivan W."/>
            <person name="Andreopoulos W.B."/>
            <person name="Clum A."/>
            <person name="Lindquist E."/>
            <person name="Daum C."/>
            <person name="Ramamoorthy G.K."/>
            <person name="Gryganskyi A."/>
            <person name="Culley D."/>
            <person name="Magnuson J.K."/>
            <person name="James T.Y."/>
            <person name="O'Malley M.A."/>
            <person name="Stajich J.E."/>
            <person name="Spatafora J.W."/>
            <person name="Visel A."/>
            <person name="Grigoriev I.V."/>
        </authorList>
    </citation>
    <scope>NUCLEOTIDE SEQUENCE [LARGE SCALE GENOMIC DNA]</scope>
    <source>
        <strain evidence="2 3">ATCC 12442</strain>
    </source>
</reference>
<protein>
    <submittedName>
        <fullName evidence="2">Uncharacterized protein</fullName>
    </submittedName>
</protein>
<feature type="region of interest" description="Disordered" evidence="1">
    <location>
        <begin position="133"/>
        <end position="171"/>
    </location>
</feature>
<gene>
    <name evidence="2" type="ORF">DL89DRAFT_175523</name>
</gene>
<keyword evidence="3" id="KW-1185">Reference proteome</keyword>
<accession>A0A1Y1VU95</accession>
<proteinExistence type="predicted"/>
<name>A0A1Y1VU95_9FUNG</name>
<dbReference type="GeneID" id="63800498"/>